<evidence type="ECO:0000256" key="1">
    <source>
        <dbReference type="SAM" id="Phobius"/>
    </source>
</evidence>
<organism evidence="2 3">
    <name type="scientific">Paraburkholderia terrae</name>
    <dbReference type="NCBI Taxonomy" id="311230"/>
    <lineage>
        <taxon>Bacteria</taxon>
        <taxon>Pseudomonadati</taxon>
        <taxon>Pseudomonadota</taxon>
        <taxon>Betaproteobacteria</taxon>
        <taxon>Burkholderiales</taxon>
        <taxon>Burkholderiaceae</taxon>
        <taxon>Paraburkholderia</taxon>
    </lineage>
</organism>
<accession>A0ABM7U3F2</accession>
<keyword evidence="1" id="KW-0812">Transmembrane</keyword>
<evidence type="ECO:0000313" key="2">
    <source>
        <dbReference type="EMBL" id="BCZ85522.1"/>
    </source>
</evidence>
<keyword evidence="1" id="KW-0472">Membrane</keyword>
<gene>
    <name evidence="2" type="ORF">PTKU64_91970</name>
</gene>
<dbReference type="Proteomes" id="UP001319874">
    <property type="component" value="Plasmid pPT365"/>
</dbReference>
<geneLocation type="plasmid" evidence="2 3">
    <name>pPT365</name>
</geneLocation>
<keyword evidence="2" id="KW-0614">Plasmid</keyword>
<dbReference type="EMBL" id="AP024959">
    <property type="protein sequence ID" value="BCZ85522.1"/>
    <property type="molecule type" value="Genomic_DNA"/>
</dbReference>
<sequence length="108" mass="12480">MIDLLLMPVAAFLILGWAAWRLLSPLAQAHHWPTWIPLAVIAAIGAACCVLNMLADLRREMRDRQVRREQGVMQQRYPQCHVTLLSSGKWFLTDRSTGREYRPDHSER</sequence>
<keyword evidence="1" id="KW-1133">Transmembrane helix</keyword>
<keyword evidence="3" id="KW-1185">Reference proteome</keyword>
<name>A0ABM7U3F2_9BURK</name>
<evidence type="ECO:0000313" key="3">
    <source>
        <dbReference type="Proteomes" id="UP001319874"/>
    </source>
</evidence>
<feature type="transmembrane region" description="Helical" evidence="1">
    <location>
        <begin position="34"/>
        <end position="55"/>
    </location>
</feature>
<reference evidence="2 3" key="1">
    <citation type="journal article" date="2022" name="Front. Microbiol.">
        <title>Identification and characterization of a novel class of self-sufficient cytochrome P450 hydroxylase involved in cyclohexanecarboxylate degradation in Paraburkholderia terrae strain KU-64.</title>
        <authorList>
            <person name="Yamamoto T."/>
            <person name="Hasegawa Y."/>
            <person name="Iwaki H."/>
        </authorList>
    </citation>
    <scope>NUCLEOTIDE SEQUENCE [LARGE SCALE GENOMIC DNA]</scope>
    <source>
        <strain evidence="2 3">KU-64</strain>
    </source>
</reference>
<dbReference type="RefSeq" id="WP_229517911.1">
    <property type="nucleotide sequence ID" value="NZ_AP024959.1"/>
</dbReference>
<protein>
    <submittedName>
        <fullName evidence="2">Uncharacterized protein</fullName>
    </submittedName>
</protein>
<proteinExistence type="predicted"/>